<evidence type="ECO:0000256" key="5">
    <source>
        <dbReference type="ARBA" id="ARBA00023157"/>
    </source>
</evidence>
<dbReference type="EMBL" id="QZWG01000007">
    <property type="protein sequence ID" value="RZC02802.1"/>
    <property type="molecule type" value="Genomic_DNA"/>
</dbReference>
<evidence type="ECO:0000313" key="8">
    <source>
        <dbReference type="Proteomes" id="UP000289340"/>
    </source>
</evidence>
<keyword evidence="6" id="KW-0472">Membrane</keyword>
<comment type="caution">
    <text evidence="7">The sequence shown here is derived from an EMBL/GenBank/DDBJ whole genome shotgun (WGS) entry which is preliminary data.</text>
</comment>
<comment type="similarity">
    <text evidence="1">Belongs to the DEFL family.</text>
</comment>
<keyword evidence="6" id="KW-1133">Transmembrane helix</keyword>
<gene>
    <name evidence="7" type="ORF">D0Y65_017757</name>
</gene>
<keyword evidence="3" id="KW-0295">Fungicide</keyword>
<dbReference type="GO" id="GO:0050832">
    <property type="term" value="P:defense response to fungus"/>
    <property type="evidence" value="ECO:0007669"/>
    <property type="project" value="UniProtKB-KW"/>
</dbReference>
<evidence type="ECO:0000256" key="4">
    <source>
        <dbReference type="ARBA" id="ARBA00022821"/>
    </source>
</evidence>
<dbReference type="Pfam" id="PF25052">
    <property type="entry name" value="AtDEF-like"/>
    <property type="match status" value="1"/>
</dbReference>
<organism evidence="7 8">
    <name type="scientific">Glycine soja</name>
    <name type="common">Wild soybean</name>
    <dbReference type="NCBI Taxonomy" id="3848"/>
    <lineage>
        <taxon>Eukaryota</taxon>
        <taxon>Viridiplantae</taxon>
        <taxon>Streptophyta</taxon>
        <taxon>Embryophyta</taxon>
        <taxon>Tracheophyta</taxon>
        <taxon>Spermatophyta</taxon>
        <taxon>Magnoliopsida</taxon>
        <taxon>eudicotyledons</taxon>
        <taxon>Gunneridae</taxon>
        <taxon>Pentapetalae</taxon>
        <taxon>rosids</taxon>
        <taxon>fabids</taxon>
        <taxon>Fabales</taxon>
        <taxon>Fabaceae</taxon>
        <taxon>Papilionoideae</taxon>
        <taxon>50 kb inversion clade</taxon>
        <taxon>NPAAA clade</taxon>
        <taxon>indigoferoid/millettioid clade</taxon>
        <taxon>Phaseoleae</taxon>
        <taxon>Glycine</taxon>
        <taxon>Glycine subgen. Soja</taxon>
    </lineage>
</organism>
<protein>
    <submittedName>
        <fullName evidence="7">Uncharacterized protein</fullName>
    </submittedName>
</protein>
<keyword evidence="2" id="KW-0929">Antimicrobial</keyword>
<sequence length="72" mass="7947">MARTLVSVISLIFFTFAVMVVVLFSIGVNSSQICPGNCEKFSNCNAYCQAHYHKKGICISPPKRGYICCCFS</sequence>
<reference evidence="7 8" key="1">
    <citation type="submission" date="2018-09" db="EMBL/GenBank/DDBJ databases">
        <title>A high-quality reference genome of wild soybean provides a powerful tool to mine soybean genomes.</title>
        <authorList>
            <person name="Xie M."/>
            <person name="Chung C.Y.L."/>
            <person name="Li M.-W."/>
            <person name="Wong F.-L."/>
            <person name="Chan T.-F."/>
            <person name="Lam H.-M."/>
        </authorList>
    </citation>
    <scope>NUCLEOTIDE SEQUENCE [LARGE SCALE GENOMIC DNA]</scope>
    <source>
        <strain evidence="8">cv. W05</strain>
        <tissue evidence="7">Hypocotyl of etiolated seedlings</tissue>
    </source>
</reference>
<name>A0A445JWC6_GLYSO</name>
<evidence type="ECO:0000256" key="2">
    <source>
        <dbReference type="ARBA" id="ARBA00022529"/>
    </source>
</evidence>
<keyword evidence="8" id="KW-1185">Reference proteome</keyword>
<evidence type="ECO:0000256" key="6">
    <source>
        <dbReference type="SAM" id="Phobius"/>
    </source>
</evidence>
<dbReference type="InterPro" id="IPR010851">
    <property type="entry name" value="DEFL"/>
</dbReference>
<evidence type="ECO:0000256" key="1">
    <source>
        <dbReference type="ARBA" id="ARBA00006722"/>
    </source>
</evidence>
<accession>A0A445JWC6</accession>
<dbReference type="Proteomes" id="UP000289340">
    <property type="component" value="Chromosome 7"/>
</dbReference>
<dbReference type="GO" id="GO:0031640">
    <property type="term" value="P:killing of cells of another organism"/>
    <property type="evidence" value="ECO:0007669"/>
    <property type="project" value="UniProtKB-KW"/>
</dbReference>
<dbReference type="AlphaFoldDB" id="A0A445JWC6"/>
<keyword evidence="5" id="KW-1015">Disulfide bond</keyword>
<keyword evidence="4" id="KW-0611">Plant defense</keyword>
<feature type="transmembrane region" description="Helical" evidence="6">
    <location>
        <begin position="5"/>
        <end position="28"/>
    </location>
</feature>
<evidence type="ECO:0000313" key="7">
    <source>
        <dbReference type="EMBL" id="RZC02802.1"/>
    </source>
</evidence>
<proteinExistence type="inferred from homology"/>
<keyword evidence="6" id="KW-0812">Transmembrane</keyword>
<evidence type="ECO:0000256" key="3">
    <source>
        <dbReference type="ARBA" id="ARBA00022577"/>
    </source>
</evidence>